<organism evidence="2 3">
    <name type="scientific">Actinocatenispora thailandica</name>
    <dbReference type="NCBI Taxonomy" id="227318"/>
    <lineage>
        <taxon>Bacteria</taxon>
        <taxon>Bacillati</taxon>
        <taxon>Actinomycetota</taxon>
        <taxon>Actinomycetes</taxon>
        <taxon>Micromonosporales</taxon>
        <taxon>Micromonosporaceae</taxon>
        <taxon>Actinocatenispora</taxon>
    </lineage>
</organism>
<accession>A0A7R7DS84</accession>
<feature type="compositionally biased region" description="Low complexity" evidence="1">
    <location>
        <begin position="17"/>
        <end position="26"/>
    </location>
</feature>
<proteinExistence type="predicted"/>
<protein>
    <submittedName>
        <fullName evidence="2">Uncharacterized protein</fullName>
    </submittedName>
</protein>
<dbReference type="AntiFam" id="ANF00169">
    <property type="entry name" value="Shadow ORF (opposite dgdR)"/>
</dbReference>
<name>A0A7R7DS84_9ACTN</name>
<evidence type="ECO:0000256" key="1">
    <source>
        <dbReference type="SAM" id="MobiDB-lite"/>
    </source>
</evidence>
<feature type="region of interest" description="Disordered" evidence="1">
    <location>
        <begin position="1"/>
        <end position="31"/>
    </location>
</feature>
<reference evidence="2 3" key="1">
    <citation type="submission" date="2020-08" db="EMBL/GenBank/DDBJ databases">
        <title>Whole genome shotgun sequence of Actinocatenispora thailandica NBRC 105041.</title>
        <authorList>
            <person name="Komaki H."/>
            <person name="Tamura T."/>
        </authorList>
    </citation>
    <scope>NUCLEOTIDE SEQUENCE [LARGE SCALE GENOMIC DNA]</scope>
    <source>
        <strain evidence="2 3">NBRC 105041</strain>
    </source>
</reference>
<feature type="compositionally biased region" description="Basic and acidic residues" evidence="1">
    <location>
        <begin position="1"/>
        <end position="11"/>
    </location>
</feature>
<dbReference type="AlphaFoldDB" id="A0A7R7DS84"/>
<dbReference type="Proteomes" id="UP000611640">
    <property type="component" value="Chromosome"/>
</dbReference>
<dbReference type="AntiFam" id="ANF00185">
    <property type="entry name" value="Shadow ORF (opposite ybhD)"/>
</dbReference>
<evidence type="ECO:0000313" key="2">
    <source>
        <dbReference type="EMBL" id="BCJ36781.1"/>
    </source>
</evidence>
<dbReference type="KEGG" id="atl:Athai_42840"/>
<sequence length="259" mass="27230">MAGENQPDHELGAAGVHHPAGPEPVGAAGGHRLVVPARSRVAGKQHQVVTGEIGQAELVGAGERRVARYQHPDRLGHPGAADEAGELRRLLQQPHVQRPVGQQPELLGGGQLAQVQPYAGAVLSEGPDDGGEHLTRHVRRYPDAQLAQLAPVGAGHHGAHPVGPVQQRAGLGQQHAAGDGEPDAAAVAVEQPGAELVLQPADALAQRRLRHPEPFRGPAEVTFLRHHPEQRQRFQQVHAATISAAISPNPVAGLGQPRR</sequence>
<dbReference type="EMBL" id="AP023355">
    <property type="protein sequence ID" value="BCJ36781.1"/>
    <property type="molecule type" value="Genomic_DNA"/>
</dbReference>
<evidence type="ECO:0000313" key="3">
    <source>
        <dbReference type="Proteomes" id="UP000611640"/>
    </source>
</evidence>
<keyword evidence="3" id="KW-1185">Reference proteome</keyword>
<gene>
    <name evidence="2" type="ORF">Athai_42840</name>
</gene>